<dbReference type="EMBL" id="LPVY01000021">
    <property type="protein sequence ID" value="KZB62157.1"/>
    <property type="molecule type" value="Genomic_DNA"/>
</dbReference>
<dbReference type="RefSeq" id="WP_037991859.1">
    <property type="nucleotide sequence ID" value="NZ_CP136684.1"/>
</dbReference>
<protein>
    <submittedName>
        <fullName evidence="1">Uncharacterized protein</fullName>
    </submittedName>
</protein>
<dbReference type="Proteomes" id="UP000076335">
    <property type="component" value="Unassembled WGS sequence"/>
</dbReference>
<dbReference type="AlphaFoldDB" id="A0A154L2C3"/>
<gene>
    <name evidence="1" type="ORF">AUP42_04150</name>
</gene>
<proteinExistence type="predicted"/>
<name>A0A154L2C3_9PROT</name>
<accession>A0A154L2C3</accession>
<evidence type="ECO:0000313" key="2">
    <source>
        <dbReference type="Proteomes" id="UP000076335"/>
    </source>
</evidence>
<reference evidence="1 2" key="1">
    <citation type="submission" date="2015-12" db="EMBL/GenBank/DDBJ databases">
        <title>Genome sequence of Thalassospira lucentensis MCCC 1A02072.</title>
        <authorList>
            <person name="Lu L."/>
            <person name="Lai Q."/>
            <person name="Shao Z."/>
            <person name="Qian P."/>
        </authorList>
    </citation>
    <scope>NUCLEOTIDE SEQUENCE [LARGE SCALE GENOMIC DNA]</scope>
    <source>
        <strain evidence="1 2">MCCC 1A02072</strain>
    </source>
</reference>
<dbReference type="OrthoDB" id="7265155at2"/>
<evidence type="ECO:0000313" key="1">
    <source>
        <dbReference type="EMBL" id="KZB62157.1"/>
    </source>
</evidence>
<comment type="caution">
    <text evidence="1">The sequence shown here is derived from an EMBL/GenBank/DDBJ whole genome shotgun (WGS) entry which is preliminary data.</text>
</comment>
<sequence>MAEGFKARNLSVLAYANGFTLWHYITPDFAADVDTAGYFADARDMLRVGDIIIANTNRDATMSGGLFVVASSGALGVDVRDMTAIGSSNTD</sequence>
<organism evidence="1 2">
    <name type="scientific">Thalassospira lucentensis</name>
    <dbReference type="NCBI Taxonomy" id="168935"/>
    <lineage>
        <taxon>Bacteria</taxon>
        <taxon>Pseudomonadati</taxon>
        <taxon>Pseudomonadota</taxon>
        <taxon>Alphaproteobacteria</taxon>
        <taxon>Rhodospirillales</taxon>
        <taxon>Thalassospiraceae</taxon>
        <taxon>Thalassospira</taxon>
    </lineage>
</organism>